<dbReference type="RefSeq" id="XP_049146543.1">
    <property type="nucleotide sequence ID" value="XM_049289398.1"/>
</dbReference>
<dbReference type="GeneID" id="73344408"/>
<keyword evidence="2" id="KW-1185">Reference proteome</keyword>
<protein>
    <submittedName>
        <fullName evidence="1">Uncharacterized protein</fullName>
    </submittedName>
</protein>
<dbReference type="AlphaFoldDB" id="A0A9Q8SY99"/>
<sequence>MRLRVSFDTPFCAPDPGIYTTCIRAKNTKKLGSSRLTYDNAIHHHRTNPVSIVQNPNKALLSLHPFKDIDTMDARRLLSVPRPCLLFRYPLVSIALSVTATR</sequence>
<evidence type="ECO:0000313" key="1">
    <source>
        <dbReference type="EMBL" id="UQC84926.1"/>
    </source>
</evidence>
<accession>A0A9Q8SY99</accession>
<proteinExistence type="predicted"/>
<dbReference type="EMBL" id="CP019477">
    <property type="protein sequence ID" value="UQC84926.1"/>
    <property type="molecule type" value="Genomic_DNA"/>
</dbReference>
<evidence type="ECO:0000313" key="2">
    <source>
        <dbReference type="Proteomes" id="UP000830671"/>
    </source>
</evidence>
<name>A0A9Q8SY99_9PEZI</name>
<dbReference type="Proteomes" id="UP000830671">
    <property type="component" value="Chromosome 5"/>
</dbReference>
<organism evidence="1 2">
    <name type="scientific">Colletotrichum lupini</name>
    <dbReference type="NCBI Taxonomy" id="145971"/>
    <lineage>
        <taxon>Eukaryota</taxon>
        <taxon>Fungi</taxon>
        <taxon>Dikarya</taxon>
        <taxon>Ascomycota</taxon>
        <taxon>Pezizomycotina</taxon>
        <taxon>Sordariomycetes</taxon>
        <taxon>Hypocreomycetidae</taxon>
        <taxon>Glomerellales</taxon>
        <taxon>Glomerellaceae</taxon>
        <taxon>Colletotrichum</taxon>
        <taxon>Colletotrichum acutatum species complex</taxon>
    </lineage>
</organism>
<reference evidence="1" key="1">
    <citation type="journal article" date="2021" name="Mol. Plant Microbe Interact.">
        <title>Complete Genome Sequence of the Plant-Pathogenic Fungus Colletotrichum lupini.</title>
        <authorList>
            <person name="Baroncelli R."/>
            <person name="Pensec F."/>
            <person name="Da Lio D."/>
            <person name="Boufleur T."/>
            <person name="Vicente I."/>
            <person name="Sarrocco S."/>
            <person name="Picot A."/>
            <person name="Baraldi E."/>
            <person name="Sukno S."/>
            <person name="Thon M."/>
            <person name="Le Floch G."/>
        </authorList>
    </citation>
    <scope>NUCLEOTIDE SEQUENCE</scope>
    <source>
        <strain evidence="1">IMI 504893</strain>
    </source>
</reference>
<gene>
    <name evidence="1" type="ORF">CLUP02_10422</name>
</gene>
<dbReference type="KEGG" id="clup:CLUP02_10422"/>